<accession>A0A2M8LWX9</accession>
<dbReference type="GO" id="GO:0022857">
    <property type="term" value="F:transmembrane transporter activity"/>
    <property type="evidence" value="ECO:0007669"/>
    <property type="project" value="TreeGrafter"/>
</dbReference>
<proteinExistence type="predicted"/>
<dbReference type="AlphaFoldDB" id="A0A2M8LWX9"/>
<dbReference type="GO" id="GO:0098796">
    <property type="term" value="C:membrane protein complex"/>
    <property type="evidence" value="ECO:0007669"/>
    <property type="project" value="UniProtKB-ARBA"/>
</dbReference>
<evidence type="ECO:0000259" key="4">
    <source>
        <dbReference type="PROSITE" id="PS50893"/>
    </source>
</evidence>
<dbReference type="FunFam" id="3.40.50.300:FF:000032">
    <property type="entry name" value="Export ABC transporter ATP-binding protein"/>
    <property type="match status" value="1"/>
</dbReference>
<dbReference type="CDD" id="cd03255">
    <property type="entry name" value="ABC_MJ0796_LolCDE_FtsE"/>
    <property type="match status" value="1"/>
</dbReference>
<dbReference type="InterPro" id="IPR003439">
    <property type="entry name" value="ABC_transporter-like_ATP-bd"/>
</dbReference>
<dbReference type="Pfam" id="PF00005">
    <property type="entry name" value="ABC_tran"/>
    <property type="match status" value="1"/>
</dbReference>
<gene>
    <name evidence="5" type="ORF">CUT44_18370</name>
</gene>
<dbReference type="InterPro" id="IPR017871">
    <property type="entry name" value="ABC_transporter-like_CS"/>
</dbReference>
<keyword evidence="1" id="KW-0813">Transport</keyword>
<dbReference type="PANTHER" id="PTHR24220:SF685">
    <property type="entry name" value="ABC TRANSPORTER RELATED"/>
    <property type="match status" value="1"/>
</dbReference>
<evidence type="ECO:0000313" key="6">
    <source>
        <dbReference type="Proteomes" id="UP000230407"/>
    </source>
</evidence>
<dbReference type="GO" id="GO:0005886">
    <property type="term" value="C:plasma membrane"/>
    <property type="evidence" value="ECO:0007669"/>
    <property type="project" value="TreeGrafter"/>
</dbReference>
<feature type="domain" description="ABC transporter" evidence="4">
    <location>
        <begin position="21"/>
        <end position="260"/>
    </location>
</feature>
<sequence>MWNRSRKGGGPASAAGAGEALRLVGITRTYGAVGAGGGVRALDDVSLSLRAGSFTAVMGPSGSGKSTLLQCAAGLDRPDRGLVVVDGAEMTGRGEAELTRFRRTRIGFVFQQYNLLPTLTVEQNTVLPLKLAGRRVDRGRAREILGRVGLGDRLGHLPDELSGGQRQRVAIARALVTEPAVIFADEPTGALDSRSARDVLALLRDTAHTHGRTVVMVTHDPVAASYADSVRFLADGRLAGELVRPTVDTVAERLAHLGDDSHAAGAVASAHDAPLGV</sequence>
<keyword evidence="6" id="KW-1185">Reference proteome</keyword>
<dbReference type="SUPFAM" id="SSF52540">
    <property type="entry name" value="P-loop containing nucleoside triphosphate hydrolases"/>
    <property type="match status" value="1"/>
</dbReference>
<evidence type="ECO:0000256" key="2">
    <source>
        <dbReference type="ARBA" id="ARBA00022741"/>
    </source>
</evidence>
<dbReference type="PROSITE" id="PS00211">
    <property type="entry name" value="ABC_TRANSPORTER_1"/>
    <property type="match status" value="1"/>
</dbReference>
<evidence type="ECO:0000256" key="1">
    <source>
        <dbReference type="ARBA" id="ARBA00022448"/>
    </source>
</evidence>
<keyword evidence="3" id="KW-0067">ATP-binding</keyword>
<dbReference type="InterPro" id="IPR015854">
    <property type="entry name" value="ABC_transpr_LolD-like"/>
</dbReference>
<dbReference type="PROSITE" id="PS50893">
    <property type="entry name" value="ABC_TRANSPORTER_2"/>
    <property type="match status" value="1"/>
</dbReference>
<dbReference type="InterPro" id="IPR017911">
    <property type="entry name" value="MacB-like_ATP-bd"/>
</dbReference>
<dbReference type="InterPro" id="IPR003593">
    <property type="entry name" value="AAA+_ATPase"/>
</dbReference>
<dbReference type="EMBL" id="PGGW01000058">
    <property type="protein sequence ID" value="PJE96463.1"/>
    <property type="molecule type" value="Genomic_DNA"/>
</dbReference>
<protein>
    <submittedName>
        <fullName evidence="5">ABC transporter</fullName>
    </submittedName>
</protein>
<dbReference type="GO" id="GO:0005524">
    <property type="term" value="F:ATP binding"/>
    <property type="evidence" value="ECO:0007669"/>
    <property type="project" value="UniProtKB-KW"/>
</dbReference>
<comment type="caution">
    <text evidence="5">The sequence shown here is derived from an EMBL/GenBank/DDBJ whole genome shotgun (WGS) entry which is preliminary data.</text>
</comment>
<dbReference type="GO" id="GO:0016887">
    <property type="term" value="F:ATP hydrolysis activity"/>
    <property type="evidence" value="ECO:0007669"/>
    <property type="project" value="InterPro"/>
</dbReference>
<dbReference type="SMART" id="SM00382">
    <property type="entry name" value="AAA"/>
    <property type="match status" value="1"/>
</dbReference>
<dbReference type="Gene3D" id="3.40.50.300">
    <property type="entry name" value="P-loop containing nucleotide triphosphate hydrolases"/>
    <property type="match status" value="1"/>
</dbReference>
<organism evidence="5 6">
    <name type="scientific">Streptomyces carminius</name>
    <dbReference type="NCBI Taxonomy" id="2665496"/>
    <lineage>
        <taxon>Bacteria</taxon>
        <taxon>Bacillati</taxon>
        <taxon>Actinomycetota</taxon>
        <taxon>Actinomycetes</taxon>
        <taxon>Kitasatosporales</taxon>
        <taxon>Streptomycetaceae</taxon>
        <taxon>Streptomyces</taxon>
    </lineage>
</organism>
<reference evidence="5 6" key="1">
    <citation type="submission" date="2017-11" db="EMBL/GenBank/DDBJ databases">
        <title>Streptomyces carmine sp. nov., a novel actinomycete isolated from Sophora alopecuroides in Xinjiang, China.</title>
        <authorList>
            <person name="Wang Y."/>
            <person name="Luo X."/>
            <person name="Wan C."/>
            <person name="Zhang L."/>
        </authorList>
    </citation>
    <scope>NUCLEOTIDE SEQUENCE [LARGE SCALE GENOMIC DNA]</scope>
    <source>
        <strain evidence="5 6">TRM SA0054</strain>
    </source>
</reference>
<name>A0A2M8LWX9_9ACTN</name>
<evidence type="ECO:0000313" key="5">
    <source>
        <dbReference type="EMBL" id="PJE96463.1"/>
    </source>
</evidence>
<dbReference type="RefSeq" id="WP_100202956.1">
    <property type="nucleotide sequence ID" value="NZ_PGGW01000058.1"/>
</dbReference>
<dbReference type="Proteomes" id="UP000230407">
    <property type="component" value="Unassembled WGS sequence"/>
</dbReference>
<dbReference type="InterPro" id="IPR027417">
    <property type="entry name" value="P-loop_NTPase"/>
</dbReference>
<evidence type="ECO:0000256" key="3">
    <source>
        <dbReference type="ARBA" id="ARBA00022840"/>
    </source>
</evidence>
<dbReference type="PANTHER" id="PTHR24220">
    <property type="entry name" value="IMPORT ATP-BINDING PROTEIN"/>
    <property type="match status" value="1"/>
</dbReference>
<keyword evidence="2" id="KW-0547">Nucleotide-binding</keyword>